<evidence type="ECO:0000259" key="7">
    <source>
        <dbReference type="PROSITE" id="PS50179"/>
    </source>
</evidence>
<dbReference type="AlphaFoldDB" id="A0A1Q3BAT8"/>
<dbReference type="STRING" id="3775.A0A1Q3BAT8"/>
<dbReference type="SUPFAM" id="SSF48464">
    <property type="entry name" value="ENTH/VHS domain"/>
    <property type="match status" value="1"/>
</dbReference>
<dbReference type="PROSITE" id="PS50179">
    <property type="entry name" value="VHS"/>
    <property type="match status" value="1"/>
</dbReference>
<sequence length="423" mass="47874">MAAELVNSVTDGKLVEMDWTKSIQMCELVARDPRQARDAVKVIKKRLGSKNSNTQLYSVMLLEMLMNNIGEDIHKQVIDTGVLPILLKIVKKKSDLPVREKIFLLLDATQTSLGGASGKFPQYYTAYYDLVSVGVQFSQRQHATPSYDPSSLTNKDNTLNGELASSRREVVARKAEHQVVPESSIVQKARNTLQVLKEVLDAIDTQNPEAAKDEFTLDLVEQCSFQKQRVMHLAMTSREEKLVSRAIELNELLQKVLERHDAILLGRSKLSDWSITTANHHNHEKINYQKNPNHEEINSRNNGSSHEEVEEEEDELFRRIRKGKACVNPDDDEYTAERLPFSLFGLSIPAQRLNRPLIRSLSSELTHEPNAHPPSVAIPPPPAKYIERERFFQEKKADGHMRGLPLHSRKTSSSCSGSMDFSD</sequence>
<dbReference type="OrthoDB" id="2018246at2759"/>
<keyword evidence="5" id="KW-0472">Membrane</keyword>
<feature type="region of interest" description="Disordered" evidence="6">
    <location>
        <begin position="397"/>
        <end position="423"/>
    </location>
</feature>
<feature type="domain" description="GAT" evidence="8">
    <location>
        <begin position="177"/>
        <end position="265"/>
    </location>
</feature>
<dbReference type="PANTHER" id="PTHR45898">
    <property type="entry name" value="TOM1-LIKE PROTEIN"/>
    <property type="match status" value="1"/>
</dbReference>
<dbReference type="InterPro" id="IPR008942">
    <property type="entry name" value="ENTH_VHS"/>
</dbReference>
<keyword evidence="4" id="KW-0653">Protein transport</keyword>
<evidence type="ECO:0000259" key="8">
    <source>
        <dbReference type="PROSITE" id="PS50909"/>
    </source>
</evidence>
<protein>
    <submittedName>
        <fullName evidence="9">VHS domain-containing protein/GAT domain-containing protein</fullName>
    </submittedName>
</protein>
<dbReference type="EMBL" id="BDDD01000380">
    <property type="protein sequence ID" value="GAV65019.1"/>
    <property type="molecule type" value="Genomic_DNA"/>
</dbReference>
<evidence type="ECO:0000313" key="9">
    <source>
        <dbReference type="EMBL" id="GAV65019.1"/>
    </source>
</evidence>
<dbReference type="InterPro" id="IPR038425">
    <property type="entry name" value="GAT_sf"/>
</dbReference>
<evidence type="ECO:0000256" key="4">
    <source>
        <dbReference type="ARBA" id="ARBA00022927"/>
    </source>
</evidence>
<proteinExistence type="inferred from homology"/>
<comment type="caution">
    <text evidence="9">The sequence shown here is derived from an EMBL/GenBank/DDBJ whole genome shotgun (WGS) entry which is preliminary data.</text>
</comment>
<dbReference type="GO" id="GO:0016020">
    <property type="term" value="C:membrane"/>
    <property type="evidence" value="ECO:0007669"/>
    <property type="project" value="UniProtKB-SubCell"/>
</dbReference>
<reference evidence="10" key="1">
    <citation type="submission" date="2016-04" db="EMBL/GenBank/DDBJ databases">
        <title>Cephalotus genome sequencing.</title>
        <authorList>
            <person name="Fukushima K."/>
            <person name="Hasebe M."/>
            <person name="Fang X."/>
        </authorList>
    </citation>
    <scope>NUCLEOTIDE SEQUENCE [LARGE SCALE GENOMIC DNA]</scope>
    <source>
        <strain evidence="10">cv. St1</strain>
    </source>
</reference>
<dbReference type="GO" id="GO:0005737">
    <property type="term" value="C:cytoplasm"/>
    <property type="evidence" value="ECO:0007669"/>
    <property type="project" value="UniProtKB-ARBA"/>
</dbReference>
<dbReference type="GO" id="GO:0035091">
    <property type="term" value="F:phosphatidylinositol binding"/>
    <property type="evidence" value="ECO:0007669"/>
    <property type="project" value="InterPro"/>
</dbReference>
<dbReference type="GO" id="GO:0043328">
    <property type="term" value="P:protein transport to vacuole involved in ubiquitin-dependent protein catabolic process via the multivesicular body sorting pathway"/>
    <property type="evidence" value="ECO:0007669"/>
    <property type="project" value="InterPro"/>
</dbReference>
<gene>
    <name evidence="9" type="ORF">CFOL_v3_08534</name>
</gene>
<evidence type="ECO:0000313" key="10">
    <source>
        <dbReference type="Proteomes" id="UP000187406"/>
    </source>
</evidence>
<keyword evidence="3" id="KW-0813">Transport</keyword>
<comment type="similarity">
    <text evidence="2">Belongs to the TOM1 family.</text>
</comment>
<dbReference type="Gene3D" id="1.20.58.160">
    <property type="match status" value="1"/>
</dbReference>
<dbReference type="GO" id="GO:0043130">
    <property type="term" value="F:ubiquitin binding"/>
    <property type="evidence" value="ECO:0007669"/>
    <property type="project" value="InterPro"/>
</dbReference>
<name>A0A1Q3BAT8_CEPFO</name>
<evidence type="ECO:0000256" key="6">
    <source>
        <dbReference type="SAM" id="MobiDB-lite"/>
    </source>
</evidence>
<feature type="non-terminal residue" evidence="9">
    <location>
        <position position="423"/>
    </location>
</feature>
<dbReference type="InterPro" id="IPR002014">
    <property type="entry name" value="VHS_dom"/>
</dbReference>
<dbReference type="Proteomes" id="UP000187406">
    <property type="component" value="Unassembled WGS sequence"/>
</dbReference>
<evidence type="ECO:0000256" key="1">
    <source>
        <dbReference type="ARBA" id="ARBA00004170"/>
    </source>
</evidence>
<dbReference type="CDD" id="cd14231">
    <property type="entry name" value="GAT_GGA-like_plant"/>
    <property type="match status" value="1"/>
</dbReference>
<dbReference type="CDD" id="cd03561">
    <property type="entry name" value="VHS"/>
    <property type="match status" value="1"/>
</dbReference>
<comment type="subcellular location">
    <subcellularLocation>
        <location evidence="1">Membrane</location>
        <topology evidence="1">Peripheral membrane protein</topology>
    </subcellularLocation>
</comment>
<dbReference type="Pfam" id="PF00790">
    <property type="entry name" value="VHS"/>
    <property type="match status" value="1"/>
</dbReference>
<dbReference type="PANTHER" id="PTHR45898:SF3">
    <property type="entry name" value="TOM1-LIKE PROTEIN 5"/>
    <property type="match status" value="1"/>
</dbReference>
<dbReference type="SUPFAM" id="SSF89009">
    <property type="entry name" value="GAT-like domain"/>
    <property type="match status" value="1"/>
</dbReference>
<evidence type="ECO:0000256" key="5">
    <source>
        <dbReference type="ARBA" id="ARBA00023136"/>
    </source>
</evidence>
<evidence type="ECO:0000256" key="3">
    <source>
        <dbReference type="ARBA" id="ARBA00022448"/>
    </source>
</evidence>
<dbReference type="InterPro" id="IPR044836">
    <property type="entry name" value="TOL_plant"/>
</dbReference>
<feature type="domain" description="VHS" evidence="7">
    <location>
        <begin position="9"/>
        <end position="138"/>
    </location>
</feature>
<dbReference type="Gene3D" id="1.25.40.90">
    <property type="match status" value="1"/>
</dbReference>
<feature type="compositionally biased region" description="Low complexity" evidence="6">
    <location>
        <begin position="412"/>
        <end position="423"/>
    </location>
</feature>
<feature type="region of interest" description="Disordered" evidence="6">
    <location>
        <begin position="284"/>
        <end position="315"/>
    </location>
</feature>
<dbReference type="FunCoup" id="A0A1Q3BAT8">
    <property type="interactions" value="1594"/>
</dbReference>
<dbReference type="PROSITE" id="PS50909">
    <property type="entry name" value="GAT"/>
    <property type="match status" value="1"/>
</dbReference>
<organism evidence="9 10">
    <name type="scientific">Cephalotus follicularis</name>
    <name type="common">Albany pitcher plant</name>
    <dbReference type="NCBI Taxonomy" id="3775"/>
    <lineage>
        <taxon>Eukaryota</taxon>
        <taxon>Viridiplantae</taxon>
        <taxon>Streptophyta</taxon>
        <taxon>Embryophyta</taxon>
        <taxon>Tracheophyta</taxon>
        <taxon>Spermatophyta</taxon>
        <taxon>Magnoliopsida</taxon>
        <taxon>eudicotyledons</taxon>
        <taxon>Gunneridae</taxon>
        <taxon>Pentapetalae</taxon>
        <taxon>rosids</taxon>
        <taxon>fabids</taxon>
        <taxon>Oxalidales</taxon>
        <taxon>Cephalotaceae</taxon>
        <taxon>Cephalotus</taxon>
    </lineage>
</organism>
<accession>A0A1Q3BAT8</accession>
<feature type="compositionally biased region" description="Basic and acidic residues" evidence="6">
    <location>
        <begin position="284"/>
        <end position="298"/>
    </location>
</feature>
<dbReference type="InterPro" id="IPR004152">
    <property type="entry name" value="GAT_dom"/>
</dbReference>
<dbReference type="SMART" id="SM00288">
    <property type="entry name" value="VHS"/>
    <property type="match status" value="1"/>
</dbReference>
<evidence type="ECO:0000256" key="2">
    <source>
        <dbReference type="ARBA" id="ARBA00007708"/>
    </source>
</evidence>
<dbReference type="Pfam" id="PF03127">
    <property type="entry name" value="GAT"/>
    <property type="match status" value="1"/>
</dbReference>
<keyword evidence="10" id="KW-1185">Reference proteome</keyword>
<dbReference type="InParanoid" id="A0A1Q3BAT8"/>